<gene>
    <name evidence="7" type="ORF">VA613_13135</name>
</gene>
<keyword evidence="4" id="KW-1015">Disulfide bond</keyword>
<protein>
    <submittedName>
        <fullName evidence="7">Peroxiredoxin</fullName>
        <ecNumber evidence="7">1.11.1.24</ecNumber>
    </submittedName>
</protein>
<dbReference type="EMBL" id="CP141769">
    <property type="protein sequence ID" value="WRS38936.1"/>
    <property type="molecule type" value="Genomic_DNA"/>
</dbReference>
<dbReference type="Pfam" id="PF08534">
    <property type="entry name" value="Redoxin"/>
    <property type="match status" value="1"/>
</dbReference>
<evidence type="ECO:0000259" key="6">
    <source>
        <dbReference type="Pfam" id="PF08534"/>
    </source>
</evidence>
<dbReference type="PANTHER" id="PTHR42801">
    <property type="entry name" value="THIOREDOXIN-DEPENDENT PEROXIDE REDUCTASE"/>
    <property type="match status" value="1"/>
</dbReference>
<keyword evidence="3 7" id="KW-0560">Oxidoreductase</keyword>
<evidence type="ECO:0000256" key="2">
    <source>
        <dbReference type="ARBA" id="ARBA00022862"/>
    </source>
</evidence>
<dbReference type="GO" id="GO:0140824">
    <property type="term" value="F:thioredoxin-dependent peroxiredoxin activity"/>
    <property type="evidence" value="ECO:0007669"/>
    <property type="project" value="UniProtKB-EC"/>
</dbReference>
<organism evidence="7 8">
    <name type="scientific">Thiobacillus sedimenti</name>
    <dbReference type="NCBI Taxonomy" id="3110231"/>
    <lineage>
        <taxon>Bacteria</taxon>
        <taxon>Pseudomonadati</taxon>
        <taxon>Pseudomonadota</taxon>
        <taxon>Betaproteobacteria</taxon>
        <taxon>Nitrosomonadales</taxon>
        <taxon>Thiobacillaceae</taxon>
        <taxon>Thiobacillus</taxon>
    </lineage>
</organism>
<accession>A0ABZ1CJ99</accession>
<dbReference type="EC" id="1.11.1.24" evidence="7"/>
<feature type="domain" description="Redoxin" evidence="6">
    <location>
        <begin position="27"/>
        <end position="179"/>
    </location>
</feature>
<dbReference type="PANTHER" id="PTHR42801:SF21">
    <property type="entry name" value="BCPB PROTEIN"/>
    <property type="match status" value="1"/>
</dbReference>
<evidence type="ECO:0000256" key="1">
    <source>
        <dbReference type="ARBA" id="ARBA00022559"/>
    </source>
</evidence>
<evidence type="ECO:0000256" key="5">
    <source>
        <dbReference type="ARBA" id="ARBA00023284"/>
    </source>
</evidence>
<proteinExistence type="predicted"/>
<evidence type="ECO:0000256" key="4">
    <source>
        <dbReference type="ARBA" id="ARBA00023157"/>
    </source>
</evidence>
<reference evidence="7 8" key="1">
    <citation type="submission" date="2023-12" db="EMBL/GenBank/DDBJ databases">
        <title>Thiobacillus sedimentum sp. nov., a chemolithoautotrophic sulfur-oxidizing bacterium isolated from freshwater sediment.</title>
        <authorList>
            <person name="Luo J."/>
            <person name="Dai C."/>
        </authorList>
    </citation>
    <scope>NUCLEOTIDE SEQUENCE [LARGE SCALE GENOMIC DNA]</scope>
    <source>
        <strain evidence="7 8">SCUT-2</strain>
    </source>
</reference>
<dbReference type="CDD" id="cd03017">
    <property type="entry name" value="PRX_BCP"/>
    <property type="match status" value="1"/>
</dbReference>
<dbReference type="InterPro" id="IPR036249">
    <property type="entry name" value="Thioredoxin-like_sf"/>
</dbReference>
<evidence type="ECO:0000313" key="7">
    <source>
        <dbReference type="EMBL" id="WRS38936.1"/>
    </source>
</evidence>
<keyword evidence="1 7" id="KW-0575">Peroxidase</keyword>
<dbReference type="InterPro" id="IPR013740">
    <property type="entry name" value="Redoxin"/>
</dbReference>
<dbReference type="InterPro" id="IPR050924">
    <property type="entry name" value="Peroxiredoxin_BCP/PrxQ"/>
</dbReference>
<evidence type="ECO:0000313" key="8">
    <source>
        <dbReference type="Proteomes" id="UP001334732"/>
    </source>
</evidence>
<dbReference type="SUPFAM" id="SSF52833">
    <property type="entry name" value="Thioredoxin-like"/>
    <property type="match status" value="1"/>
</dbReference>
<keyword evidence="5" id="KW-0676">Redox-active center</keyword>
<sequence>MNSRNLLVLPDDLPVPEDDGACAHLEGMNMPVIALAGTSGTKVNPGLERGISVVYFYPMTGRPDAPPMVGWNEIPGARGCTPQSCSFRDHHADLLDLGARTYGVSSQTSEDQREAVQRLHLPFELLSDSHFELATALRLPTFEYNGLRLIKRLTLIIEDGAIRKVFYPVFPPTENAANVIGWLQENAA</sequence>
<dbReference type="Proteomes" id="UP001334732">
    <property type="component" value="Chromosome"/>
</dbReference>
<dbReference type="RefSeq" id="WP_324779468.1">
    <property type="nucleotide sequence ID" value="NZ_CP141769.1"/>
</dbReference>
<keyword evidence="8" id="KW-1185">Reference proteome</keyword>
<dbReference type="Gene3D" id="3.40.30.10">
    <property type="entry name" value="Glutaredoxin"/>
    <property type="match status" value="1"/>
</dbReference>
<keyword evidence="2" id="KW-0049">Antioxidant</keyword>
<name>A0ABZ1CJ99_9PROT</name>
<evidence type="ECO:0000256" key="3">
    <source>
        <dbReference type="ARBA" id="ARBA00023002"/>
    </source>
</evidence>